<comment type="catalytic activity">
    <reaction evidence="9">
        <text>DNA(n) + a 2'-deoxyribonucleoside 5'-triphosphate = DNA(n+1) + diphosphate</text>
        <dbReference type="Rhea" id="RHEA:22508"/>
        <dbReference type="Rhea" id="RHEA-COMP:17339"/>
        <dbReference type="Rhea" id="RHEA-COMP:17340"/>
        <dbReference type="ChEBI" id="CHEBI:33019"/>
        <dbReference type="ChEBI" id="CHEBI:61560"/>
        <dbReference type="ChEBI" id="CHEBI:173112"/>
        <dbReference type="EC" id="2.7.7.7"/>
    </reaction>
</comment>
<dbReference type="InterPro" id="IPR010372">
    <property type="entry name" value="DNA_pol3_delta_N"/>
</dbReference>
<dbReference type="GO" id="GO:0003677">
    <property type="term" value="F:DNA binding"/>
    <property type="evidence" value="ECO:0007669"/>
    <property type="project" value="InterPro"/>
</dbReference>
<evidence type="ECO:0000256" key="8">
    <source>
        <dbReference type="ARBA" id="ARBA00034754"/>
    </source>
</evidence>
<protein>
    <recommendedName>
        <fullName evidence="2 10">DNA polymerase III subunit delta</fullName>
        <ecNumber evidence="1 10">2.7.7.7</ecNumber>
    </recommendedName>
</protein>
<dbReference type="AlphaFoldDB" id="A0A4D6XMA2"/>
<keyword evidence="5" id="KW-0235">DNA replication</keyword>
<sequence length="331" mass="39941">MKNIHLYELKQNLIKKLNFFYILLGENFILLKNSQELILNIAYQKGFSEIVTIDIEKNKDWEKVIIFYKQKDLFFKKTSLIVNFLIKKLDIILIKNINKISSLLNLDVLIILKLNHLSDFFQNNQLLRKLKSYNSIISCFTPYNLDFINWIKYEIQEKNINIEDKGLFLLYKYYDGNTLFIYNILKILLITWPNTYITEDKIKKIIIDFFNFSPLHWINAIFQGQTKKAIYILNIFCKQKYNILILIRSLQKDLLILIYMKREKKTDINIFLLANKIWKKRYKFFINGFQKNNYNSLYKAIQILVKIEINIKKKYNNSVWDQLKELTLMLS</sequence>
<dbReference type="Gene3D" id="1.10.8.60">
    <property type="match status" value="1"/>
</dbReference>
<gene>
    <name evidence="13" type="primary">holA</name>
    <name evidence="13" type="ORF">D9V59_02240</name>
</gene>
<evidence type="ECO:0000256" key="6">
    <source>
        <dbReference type="ARBA" id="ARBA00022932"/>
    </source>
</evidence>
<dbReference type="NCBIfam" id="TIGR01128">
    <property type="entry name" value="holA"/>
    <property type="match status" value="1"/>
</dbReference>
<dbReference type="Pfam" id="PF06144">
    <property type="entry name" value="DNA_pol3_delta"/>
    <property type="match status" value="1"/>
</dbReference>
<dbReference type="InterPro" id="IPR005790">
    <property type="entry name" value="DNA_polIII_delta"/>
</dbReference>
<reference evidence="13 14" key="2">
    <citation type="submission" date="2019-05" db="EMBL/GenBank/DDBJ databases">
        <title>Genome evolution of the obligate endosymbiont Buchnera aphidicola.</title>
        <authorList>
            <person name="Moran N.A."/>
        </authorList>
    </citation>
    <scope>NUCLEOTIDE SEQUENCE [LARGE SCALE GENOMIC DNA]</scope>
    <source>
        <strain evidence="13 14">Aar</strain>
    </source>
</reference>
<feature type="domain" description="DNA polymerase III subunit delta C-terminal" evidence="12">
    <location>
        <begin position="214"/>
        <end position="330"/>
    </location>
</feature>
<dbReference type="InterPro" id="IPR032780">
    <property type="entry name" value="DNA_pol3_delt_C"/>
</dbReference>
<dbReference type="EC" id="2.7.7.7" evidence="1 10"/>
<dbReference type="OrthoDB" id="9770982at2"/>
<dbReference type="PANTHER" id="PTHR34388:SF1">
    <property type="entry name" value="DNA POLYMERASE III SUBUNIT DELTA"/>
    <property type="match status" value="1"/>
</dbReference>
<evidence type="ECO:0000256" key="7">
    <source>
        <dbReference type="ARBA" id="ARBA00026073"/>
    </source>
</evidence>
<dbReference type="Pfam" id="PF14840">
    <property type="entry name" value="DNA_pol3_delt_C"/>
    <property type="match status" value="1"/>
</dbReference>
<dbReference type="Gene3D" id="1.20.272.10">
    <property type="match status" value="1"/>
</dbReference>
<evidence type="ECO:0000256" key="2">
    <source>
        <dbReference type="ARBA" id="ARBA00017703"/>
    </source>
</evidence>
<dbReference type="Gene3D" id="3.40.50.300">
    <property type="entry name" value="P-loop containing nucleotide triphosphate hydrolases"/>
    <property type="match status" value="1"/>
</dbReference>
<evidence type="ECO:0000259" key="11">
    <source>
        <dbReference type="Pfam" id="PF06144"/>
    </source>
</evidence>
<keyword evidence="4 13" id="KW-0548">Nucleotidyltransferase</keyword>
<dbReference type="InterPro" id="IPR008921">
    <property type="entry name" value="DNA_pol3_clamp-load_cplx_C"/>
</dbReference>
<organism evidence="13 14">
    <name type="scientific">Buchnera aphidicola</name>
    <name type="common">Artemisaphis artemisicola</name>
    <dbReference type="NCBI Taxonomy" id="1241836"/>
    <lineage>
        <taxon>Bacteria</taxon>
        <taxon>Pseudomonadati</taxon>
        <taxon>Pseudomonadota</taxon>
        <taxon>Gammaproteobacteria</taxon>
        <taxon>Enterobacterales</taxon>
        <taxon>Erwiniaceae</taxon>
        <taxon>Buchnera</taxon>
    </lineage>
</organism>
<dbReference type="RefSeq" id="WP_158364693.1">
    <property type="nucleotide sequence ID" value="NZ_CP034900.1"/>
</dbReference>
<evidence type="ECO:0000256" key="3">
    <source>
        <dbReference type="ARBA" id="ARBA00022679"/>
    </source>
</evidence>
<name>A0A4D6XMA2_9GAMM</name>
<comment type="similarity">
    <text evidence="8">Belongs to the DNA polymerase HolA subunit family.</text>
</comment>
<reference evidence="13 14" key="1">
    <citation type="submission" date="2018-12" db="EMBL/GenBank/DDBJ databases">
        <authorList>
            <person name="Chong R.A."/>
        </authorList>
    </citation>
    <scope>NUCLEOTIDE SEQUENCE [LARGE SCALE GENOMIC DNA]</scope>
    <source>
        <strain evidence="13 14">Aar</strain>
    </source>
</reference>
<comment type="subunit">
    <text evidence="7">DNA polymerase III contains a core (composed of alpha, epsilon and theta chains) that associates with a tau subunit. This core dimerizes to form the POLIII' complex. PolIII' associates with the gamma complex (composed of gamma, delta, delta', psi and chi chains) and with the beta chain to form the complete DNA polymerase III complex.</text>
</comment>
<evidence type="ECO:0000313" key="14">
    <source>
        <dbReference type="Proteomes" id="UP000298654"/>
    </source>
</evidence>
<dbReference type="Proteomes" id="UP000298654">
    <property type="component" value="Chromosome"/>
</dbReference>
<evidence type="ECO:0000256" key="4">
    <source>
        <dbReference type="ARBA" id="ARBA00022695"/>
    </source>
</evidence>
<keyword evidence="6" id="KW-0239">DNA-directed DNA polymerase</keyword>
<proteinExistence type="inferred from homology"/>
<dbReference type="GO" id="GO:0006261">
    <property type="term" value="P:DNA-templated DNA replication"/>
    <property type="evidence" value="ECO:0007669"/>
    <property type="project" value="TreeGrafter"/>
</dbReference>
<dbReference type="GO" id="GO:0003887">
    <property type="term" value="F:DNA-directed DNA polymerase activity"/>
    <property type="evidence" value="ECO:0007669"/>
    <property type="project" value="UniProtKB-UniRule"/>
</dbReference>
<feature type="domain" description="DNA polymerase III delta N-terminal" evidence="11">
    <location>
        <begin position="21"/>
        <end position="140"/>
    </location>
</feature>
<dbReference type="SUPFAM" id="SSF52540">
    <property type="entry name" value="P-loop containing nucleoside triphosphate hydrolases"/>
    <property type="match status" value="1"/>
</dbReference>
<dbReference type="SUPFAM" id="SSF48019">
    <property type="entry name" value="post-AAA+ oligomerization domain-like"/>
    <property type="match status" value="1"/>
</dbReference>
<dbReference type="InterPro" id="IPR027417">
    <property type="entry name" value="P-loop_NTPase"/>
</dbReference>
<evidence type="ECO:0000256" key="9">
    <source>
        <dbReference type="ARBA" id="ARBA00049244"/>
    </source>
</evidence>
<accession>A0A4D6XMA2</accession>
<keyword evidence="3 13" id="KW-0808">Transferase</keyword>
<evidence type="ECO:0000256" key="5">
    <source>
        <dbReference type="ARBA" id="ARBA00022705"/>
    </source>
</evidence>
<evidence type="ECO:0000256" key="10">
    <source>
        <dbReference type="NCBIfam" id="TIGR01128"/>
    </source>
</evidence>
<dbReference type="PANTHER" id="PTHR34388">
    <property type="entry name" value="DNA POLYMERASE III SUBUNIT DELTA"/>
    <property type="match status" value="1"/>
</dbReference>
<evidence type="ECO:0000256" key="1">
    <source>
        <dbReference type="ARBA" id="ARBA00012417"/>
    </source>
</evidence>
<dbReference type="EMBL" id="CP034900">
    <property type="protein sequence ID" value="QCI16108.1"/>
    <property type="molecule type" value="Genomic_DNA"/>
</dbReference>
<evidence type="ECO:0000313" key="13">
    <source>
        <dbReference type="EMBL" id="QCI16108.1"/>
    </source>
</evidence>
<evidence type="ECO:0000259" key="12">
    <source>
        <dbReference type="Pfam" id="PF14840"/>
    </source>
</evidence>
<dbReference type="GO" id="GO:0009360">
    <property type="term" value="C:DNA polymerase III complex"/>
    <property type="evidence" value="ECO:0007669"/>
    <property type="project" value="UniProtKB-UniRule"/>
</dbReference>